<dbReference type="PANTHER" id="PTHR43333">
    <property type="entry name" value="2-HACID_DH_C DOMAIN-CONTAINING PROTEIN"/>
    <property type="match status" value="1"/>
</dbReference>
<dbReference type="Gene3D" id="3.40.50.720">
    <property type="entry name" value="NAD(P)-binding Rossmann-like Domain"/>
    <property type="match status" value="2"/>
</dbReference>
<dbReference type="PROSITE" id="PS00671">
    <property type="entry name" value="D_2_HYDROXYACID_DH_3"/>
    <property type="match status" value="1"/>
</dbReference>
<dbReference type="EMBL" id="RCZY01000002">
    <property type="protein sequence ID" value="RRE43929.1"/>
    <property type="molecule type" value="Genomic_DNA"/>
</dbReference>
<dbReference type="GO" id="GO:0051287">
    <property type="term" value="F:NAD binding"/>
    <property type="evidence" value="ECO:0007669"/>
    <property type="project" value="InterPro"/>
</dbReference>
<dbReference type="PANTHER" id="PTHR43333:SF1">
    <property type="entry name" value="D-ISOMER SPECIFIC 2-HYDROXYACID DEHYDROGENASE NAD-BINDING DOMAIN-CONTAINING PROTEIN"/>
    <property type="match status" value="1"/>
</dbReference>
<keyword evidence="2" id="KW-0520">NAD</keyword>
<dbReference type="AlphaFoldDB" id="A0A3P2EHL6"/>
<organism evidence="4 5">
    <name type="scientific">Klebsiella pneumoniae</name>
    <dbReference type="NCBI Taxonomy" id="573"/>
    <lineage>
        <taxon>Bacteria</taxon>
        <taxon>Pseudomonadati</taxon>
        <taxon>Pseudomonadota</taxon>
        <taxon>Gammaproteobacteria</taxon>
        <taxon>Enterobacterales</taxon>
        <taxon>Enterobacteriaceae</taxon>
        <taxon>Klebsiella/Raoultella group</taxon>
        <taxon>Klebsiella</taxon>
        <taxon>Klebsiella pneumoniae complex</taxon>
    </lineage>
</organism>
<dbReference type="SUPFAM" id="SSF52283">
    <property type="entry name" value="Formate/glycerate dehydrogenase catalytic domain-like"/>
    <property type="match status" value="1"/>
</dbReference>
<accession>A0A3P2EHL6</accession>
<sequence>MSDITIVVDCNDADFARDICAALQQFPDVTALLPHHRAARDAQYASCWFPDPQLLTRSPGLKLIQAASAGVDHLPPALFASEIPLCRVIDEDFRHGMFEYALWSVLWFQRHFDRALAHQQTQTWKLYPQRAAADFHIGIMGLGEIGGYIADQLARLGYRVSGWSRSEKQLAGVTCYRGEEALDHFLGSLDGLINLLPLTAQTRGILAAPLFSRLPAGAVLINCGRGEHMVNEDVLAALESGQLAGAVLDVFPQEPLPADDPLWRHPQVVITPHMASAASAEVIARQLLENIQRQRRGLPLKNRSISTPVTDPRLYRRCYA</sequence>
<dbReference type="InterPro" id="IPR006140">
    <property type="entry name" value="D-isomer_DH_NAD-bd"/>
</dbReference>
<proteinExistence type="predicted"/>
<dbReference type="Proteomes" id="UP000272440">
    <property type="component" value="Unassembled WGS sequence"/>
</dbReference>
<protein>
    <submittedName>
        <fullName evidence="4">Glyoxylate/hydroxypyruvate reductase A</fullName>
    </submittedName>
</protein>
<name>A0A3P2EHL6_KLEPN</name>
<dbReference type="SUPFAM" id="SSF51735">
    <property type="entry name" value="NAD(P)-binding Rossmann-fold domains"/>
    <property type="match status" value="1"/>
</dbReference>
<keyword evidence="1" id="KW-0560">Oxidoreductase</keyword>
<comment type="caution">
    <text evidence="4">The sequence shown here is derived from an EMBL/GenBank/DDBJ whole genome shotgun (WGS) entry which is preliminary data.</text>
</comment>
<evidence type="ECO:0000313" key="4">
    <source>
        <dbReference type="EMBL" id="RRE43929.1"/>
    </source>
</evidence>
<feature type="domain" description="D-isomer specific 2-hydroxyacid dehydrogenase NAD-binding" evidence="3">
    <location>
        <begin position="104"/>
        <end position="275"/>
    </location>
</feature>
<dbReference type="GO" id="GO:0005829">
    <property type="term" value="C:cytosol"/>
    <property type="evidence" value="ECO:0007669"/>
    <property type="project" value="UniProtKB-ARBA"/>
</dbReference>
<dbReference type="InterPro" id="IPR029753">
    <property type="entry name" value="D-isomer_DH_CS"/>
</dbReference>
<gene>
    <name evidence="4" type="ORF">EAO28_21600</name>
</gene>
<dbReference type="InterPro" id="IPR036291">
    <property type="entry name" value="NAD(P)-bd_dom_sf"/>
</dbReference>
<dbReference type="CDD" id="cd12164">
    <property type="entry name" value="GDH_like_2"/>
    <property type="match status" value="1"/>
</dbReference>
<evidence type="ECO:0000256" key="2">
    <source>
        <dbReference type="ARBA" id="ARBA00023027"/>
    </source>
</evidence>
<evidence type="ECO:0000259" key="3">
    <source>
        <dbReference type="Pfam" id="PF02826"/>
    </source>
</evidence>
<reference evidence="4 5" key="1">
    <citation type="journal article" date="2019" name="Antimicrob. Agents Chemother.">
        <title>Applying Rapid Whole Genome Sequencing to Predict Phenotypic Antimicrobial Susceptibility Testing Results Among Carbapenem-Resistant Klebsiella pneumoniae Clinical Isolates.</title>
        <authorList>
            <person name="Tamma P.D."/>
            <person name="Fan Y."/>
            <person name="Bergman Y."/>
            <person name="Pertea G."/>
            <person name="Kazmi A."/>
            <person name="Lewis S."/>
            <person name="Carroll K.C."/>
            <person name="Schatz M.C."/>
            <person name="Timp W."/>
            <person name="Simner P.J."/>
        </authorList>
    </citation>
    <scope>NUCLEOTIDE SEQUENCE [LARGE SCALE GENOMIC DNA]</scope>
    <source>
        <strain evidence="4 5">KLPN_33</strain>
    </source>
</reference>
<evidence type="ECO:0000256" key="1">
    <source>
        <dbReference type="ARBA" id="ARBA00023002"/>
    </source>
</evidence>
<keyword evidence="4" id="KW-0670">Pyruvate</keyword>
<dbReference type="Pfam" id="PF02826">
    <property type="entry name" value="2-Hacid_dh_C"/>
    <property type="match status" value="1"/>
</dbReference>
<evidence type="ECO:0000313" key="5">
    <source>
        <dbReference type="Proteomes" id="UP000272440"/>
    </source>
</evidence>
<dbReference type="GO" id="GO:0016616">
    <property type="term" value="F:oxidoreductase activity, acting on the CH-OH group of donors, NAD or NADP as acceptor"/>
    <property type="evidence" value="ECO:0007669"/>
    <property type="project" value="UniProtKB-ARBA"/>
</dbReference>